<dbReference type="RefSeq" id="WP_208018259.1">
    <property type="nucleotide sequence ID" value="NZ_JAGDQJ010000018.1"/>
</dbReference>
<proteinExistence type="predicted"/>
<keyword evidence="2" id="KW-1185">Reference proteome</keyword>
<accession>A0ABS3P0U7</accession>
<protein>
    <submittedName>
        <fullName evidence="1">Uncharacterized protein</fullName>
    </submittedName>
</protein>
<evidence type="ECO:0000313" key="1">
    <source>
        <dbReference type="EMBL" id="MBO1626673.1"/>
    </source>
</evidence>
<gene>
    <name evidence="1" type="ORF">J4P90_15750</name>
</gene>
<dbReference type="EMBL" id="JAGDQJ010000018">
    <property type="protein sequence ID" value="MBO1626673.1"/>
    <property type="molecule type" value="Genomic_DNA"/>
</dbReference>
<organism evidence="1 2">
    <name type="scientific">Bacillus arachidis</name>
    <dbReference type="NCBI Taxonomy" id="2819290"/>
    <lineage>
        <taxon>Bacteria</taxon>
        <taxon>Bacillati</taxon>
        <taxon>Bacillota</taxon>
        <taxon>Bacilli</taxon>
        <taxon>Bacillales</taxon>
        <taxon>Bacillaceae</taxon>
        <taxon>Bacillus</taxon>
    </lineage>
</organism>
<name>A0ABS3P0U7_9BACI</name>
<dbReference type="Proteomes" id="UP000677611">
    <property type="component" value="Unassembled WGS sequence"/>
</dbReference>
<evidence type="ECO:0000313" key="2">
    <source>
        <dbReference type="Proteomes" id="UP000677611"/>
    </source>
</evidence>
<comment type="caution">
    <text evidence="1">The sequence shown here is derived from an EMBL/GenBank/DDBJ whole genome shotgun (WGS) entry which is preliminary data.</text>
</comment>
<sequence>MMTDTFKEEIQTADVSIDIEKVYGPNGKSVVDLITRMQKINWYSAIGKQRSQIEAERAINEWRQGLNLGGYPVNRITKSYLPVLLNEVVLETIPMWTRLGQIYNEITEKAEECGRQAILLATIDSVSENMFHDTFDQAFREFEEFGESVVKVVSSTTIYAMVLACAWETIADIEGWERNHLLPFVEVFEQGHWSLGLVDDQFYVL</sequence>
<reference evidence="1 2" key="1">
    <citation type="submission" date="2021-03" db="EMBL/GenBank/DDBJ databases">
        <title>Identification of novel Bacillus strains.</title>
        <authorList>
            <person name="Xiao Z."/>
            <person name="Li Y."/>
            <person name="Shen J."/>
        </authorList>
    </citation>
    <scope>NUCLEOTIDE SEQUENCE [LARGE SCALE GENOMIC DNA]</scope>
    <source>
        <strain evidence="1 2">SY8</strain>
    </source>
</reference>